<name>A0ABX8EGM8_9ACTN</name>
<accession>A0ABX8EGM8</accession>
<proteinExistence type="predicted"/>
<evidence type="ECO:0000313" key="3">
    <source>
        <dbReference type="Proteomes" id="UP000679307"/>
    </source>
</evidence>
<dbReference type="InterPro" id="IPR050765">
    <property type="entry name" value="Riboflavin_Biosynth_HTPR"/>
</dbReference>
<reference evidence="2 3" key="1">
    <citation type="submission" date="2021-05" db="EMBL/GenBank/DDBJ databases">
        <title>Complete genome of Nocardioides aquaticus KCTC 9944T isolated from meromictic and hypersaline Ekho Lake, Antarctica.</title>
        <authorList>
            <person name="Hwang K."/>
            <person name="Kim K.M."/>
            <person name="Choe H."/>
        </authorList>
    </citation>
    <scope>NUCLEOTIDE SEQUENCE [LARGE SCALE GENOMIC DNA]</scope>
    <source>
        <strain evidence="2 3">KCTC 9944</strain>
    </source>
</reference>
<keyword evidence="3" id="KW-1185">Reference proteome</keyword>
<organism evidence="2 3">
    <name type="scientific">Nocardioides aquaticus</name>
    <dbReference type="NCBI Taxonomy" id="160826"/>
    <lineage>
        <taxon>Bacteria</taxon>
        <taxon>Bacillati</taxon>
        <taxon>Actinomycetota</taxon>
        <taxon>Actinomycetes</taxon>
        <taxon>Propionibacteriales</taxon>
        <taxon>Nocardioidaceae</taxon>
        <taxon>Nocardioides</taxon>
    </lineage>
</organism>
<feature type="domain" description="Bacterial bifunctional deaminase-reductase C-terminal" evidence="1">
    <location>
        <begin position="4"/>
        <end position="172"/>
    </location>
</feature>
<dbReference type="EMBL" id="CP075371">
    <property type="protein sequence ID" value="QVT78263.1"/>
    <property type="molecule type" value="Genomic_DNA"/>
</dbReference>
<evidence type="ECO:0000313" key="2">
    <source>
        <dbReference type="EMBL" id="QVT78263.1"/>
    </source>
</evidence>
<dbReference type="Gene3D" id="3.40.430.10">
    <property type="entry name" value="Dihydrofolate Reductase, subunit A"/>
    <property type="match status" value="1"/>
</dbReference>
<dbReference type="InterPro" id="IPR002734">
    <property type="entry name" value="RibDG_C"/>
</dbReference>
<sequence length="191" mass="20749">MGRIVACFFTTVDGVVESPHEWHFPYFDEAMGRAVEQVTNEASAYLMGRTLYDQWSQYWPGNTTDDFGDFINPIAKYVVSSTLTQADWENTTVIPGDDAARRVAELKATTTGTIAMSGCATTVRWLLAEGLLDELVLLVDPIAVGTGARLFEDGDRTPLTLLSSEAFDTGVLHLRYAPAPRVAEPAAGPAS</sequence>
<dbReference type="Pfam" id="PF01872">
    <property type="entry name" value="RibD_C"/>
    <property type="match status" value="1"/>
</dbReference>
<gene>
    <name evidence="2" type="primary">yyaP</name>
    <name evidence="2" type="ORF">ENKNEFLB_00636</name>
</gene>
<evidence type="ECO:0000259" key="1">
    <source>
        <dbReference type="Pfam" id="PF01872"/>
    </source>
</evidence>
<dbReference type="PANTHER" id="PTHR38011:SF2">
    <property type="entry name" value="BIFUNCTIONAL DEAMINASE-REDUCTASE DOMAIN PROTEIN"/>
    <property type="match status" value="1"/>
</dbReference>
<dbReference type="PANTHER" id="PTHR38011">
    <property type="entry name" value="DIHYDROFOLATE REDUCTASE FAMILY PROTEIN (AFU_ORTHOLOGUE AFUA_8G06820)"/>
    <property type="match status" value="1"/>
</dbReference>
<protein>
    <recommendedName>
        <fullName evidence="1">Bacterial bifunctional deaminase-reductase C-terminal domain-containing protein</fullName>
    </recommendedName>
</protein>
<dbReference type="Proteomes" id="UP000679307">
    <property type="component" value="Chromosome"/>
</dbReference>
<dbReference type="SUPFAM" id="SSF53597">
    <property type="entry name" value="Dihydrofolate reductase-like"/>
    <property type="match status" value="1"/>
</dbReference>
<dbReference type="InterPro" id="IPR024072">
    <property type="entry name" value="DHFR-like_dom_sf"/>
</dbReference>
<dbReference type="RefSeq" id="WP_214057869.1">
    <property type="nucleotide sequence ID" value="NZ_BAAAHS010000093.1"/>
</dbReference>